<name>A0ABU0JH29_9HYPH</name>
<dbReference type="Pfam" id="PF05016">
    <property type="entry name" value="ParE_toxin"/>
    <property type="match status" value="1"/>
</dbReference>
<comment type="similarity">
    <text evidence="1">Belongs to the RelE toxin family.</text>
</comment>
<dbReference type="InterPro" id="IPR035093">
    <property type="entry name" value="RelE/ParE_toxin_dom_sf"/>
</dbReference>
<dbReference type="Proteomes" id="UP001242480">
    <property type="component" value="Unassembled WGS sequence"/>
</dbReference>
<dbReference type="SUPFAM" id="SSF143011">
    <property type="entry name" value="RelE-like"/>
    <property type="match status" value="1"/>
</dbReference>
<dbReference type="Gene3D" id="3.30.2310.20">
    <property type="entry name" value="RelE-like"/>
    <property type="match status" value="1"/>
</dbReference>
<proteinExistence type="inferred from homology"/>
<evidence type="ECO:0000313" key="4">
    <source>
        <dbReference type="Proteomes" id="UP001242480"/>
    </source>
</evidence>
<accession>A0ABU0JH29</accession>
<gene>
    <name evidence="3" type="ORF">QO011_006641</name>
</gene>
<dbReference type="PANTHER" id="PTHR33755:SF6">
    <property type="entry name" value="PLASMID STABILIZATION SYSTEM PROTEIN"/>
    <property type="match status" value="1"/>
</dbReference>
<evidence type="ECO:0000256" key="1">
    <source>
        <dbReference type="ARBA" id="ARBA00006226"/>
    </source>
</evidence>
<reference evidence="3 4" key="1">
    <citation type="submission" date="2023-07" db="EMBL/GenBank/DDBJ databases">
        <title>Genomic Encyclopedia of Type Strains, Phase IV (KMG-IV): sequencing the most valuable type-strain genomes for metagenomic binning, comparative biology and taxonomic classification.</title>
        <authorList>
            <person name="Goeker M."/>
        </authorList>
    </citation>
    <scope>NUCLEOTIDE SEQUENCE [LARGE SCALE GENOMIC DNA]</scope>
    <source>
        <strain evidence="3 4">DSM 19619</strain>
    </source>
</reference>
<organism evidence="3 4">
    <name type="scientific">Labrys wisconsinensis</name>
    <dbReference type="NCBI Taxonomy" id="425677"/>
    <lineage>
        <taxon>Bacteria</taxon>
        <taxon>Pseudomonadati</taxon>
        <taxon>Pseudomonadota</taxon>
        <taxon>Alphaproteobacteria</taxon>
        <taxon>Hyphomicrobiales</taxon>
        <taxon>Xanthobacteraceae</taxon>
        <taxon>Labrys</taxon>
    </lineage>
</organism>
<comment type="caution">
    <text evidence="3">The sequence shown here is derived from an EMBL/GenBank/DDBJ whole genome shotgun (WGS) entry which is preliminary data.</text>
</comment>
<protein>
    <submittedName>
        <fullName evidence="3">Addiction module RelE/StbE family toxin</fullName>
    </submittedName>
</protein>
<evidence type="ECO:0000313" key="3">
    <source>
        <dbReference type="EMBL" id="MDQ0473605.1"/>
    </source>
</evidence>
<keyword evidence="2" id="KW-1277">Toxin-antitoxin system</keyword>
<dbReference type="EMBL" id="JAUSVX010000017">
    <property type="protein sequence ID" value="MDQ0473605.1"/>
    <property type="molecule type" value="Genomic_DNA"/>
</dbReference>
<evidence type="ECO:0000256" key="2">
    <source>
        <dbReference type="ARBA" id="ARBA00022649"/>
    </source>
</evidence>
<dbReference type="PANTHER" id="PTHR33755">
    <property type="entry name" value="TOXIN PARE1-RELATED"/>
    <property type="match status" value="1"/>
</dbReference>
<dbReference type="InterPro" id="IPR007712">
    <property type="entry name" value="RelE/ParE_toxin"/>
</dbReference>
<keyword evidence="4" id="KW-1185">Reference proteome</keyword>
<dbReference type="NCBIfam" id="TIGR02385">
    <property type="entry name" value="RelE_StbE"/>
    <property type="match status" value="1"/>
</dbReference>
<sequence length="84" mass="9625">MDRADVWDSIATDSPRSAARMDQLFSEAAARLADYPRFGRVGRIPGTRELVVHENYRLVYEIVEETVWILALVHAARRSPPTRE</sequence>
<dbReference type="InterPro" id="IPR051803">
    <property type="entry name" value="TA_system_RelE-like_toxin"/>
</dbReference>